<keyword evidence="2" id="KW-1185">Reference proteome</keyword>
<organismHost>
    <name type="scientific">Musca domestica</name>
    <name type="common">House fly</name>
    <dbReference type="NCBI Taxonomy" id="7370"/>
</organismHost>
<sequence length="146" mass="17627">MSYYSYADIDVSQWISPLRARLSFEEVCVELGINVNDPVVKYLLDIDMLAERIIDEAHLDMMGLPGDTYEAKQKQFYKLLKANPDVTYTRRNNYFVVRGWDFEMLFAQVESKQGDIFRQKSKHLQYAYRKYWEYRRLYNQHKRTNI</sequence>
<protein>
    <submittedName>
        <fullName evidence="1">Uncharacterized protein</fullName>
    </submittedName>
</protein>
<dbReference type="KEGG" id="vg:6295457"/>
<dbReference type="RefSeq" id="YP_001883381.1">
    <property type="nucleotide sequence ID" value="NC_010671.1"/>
</dbReference>
<accession>B2YG30</accession>
<evidence type="ECO:0000313" key="2">
    <source>
        <dbReference type="Proteomes" id="UP000011274"/>
    </source>
</evidence>
<name>B2YG30_MHVB</name>
<dbReference type="GeneID" id="6295457"/>
<evidence type="ECO:0000313" key="1">
    <source>
        <dbReference type="EMBL" id="ACD03512.1"/>
    </source>
</evidence>
<dbReference type="Proteomes" id="UP000011274">
    <property type="component" value="Segment"/>
</dbReference>
<proteinExistence type="predicted"/>
<gene>
    <name evidence="1" type="ORF">MdSGHV053</name>
</gene>
<organism evidence="1 2">
    <name type="scientific">Musca hytrovirus</name>
    <name type="common">isolate Musca domestica/United States/Boucias/-</name>
    <name type="synonym">MHV</name>
    <dbReference type="NCBI Taxonomy" id="523909"/>
    <lineage>
        <taxon>Viruses</taxon>
        <taxon>Viruses incertae sedis</taxon>
        <taxon>Naldaviricetes</taxon>
        <taxon>Lefavirales</taxon>
        <taxon>Hytrosaviridae</taxon>
        <taxon>Muscavirus</taxon>
        <taxon>Muscavirus musdomesticae</taxon>
    </lineage>
</organism>
<dbReference type="EMBL" id="EU522111">
    <property type="protein sequence ID" value="ACD03512.1"/>
    <property type="molecule type" value="Genomic_DNA"/>
</dbReference>
<reference evidence="1 2" key="1">
    <citation type="journal article" date="2008" name="Virology">
        <title>Sequence analysis of a non-classified, non-occluded DNA virus that causes salivary gland hypertrophy of Musca domestica, MdSGHV.</title>
        <authorList>
            <person name="Garcia-Maruniak A."/>
            <person name="Maruniak J.E."/>
            <person name="Farmerie W."/>
            <person name="Boucias D.G."/>
        </authorList>
    </citation>
    <scope>NUCLEOTIDE SEQUENCE [LARGE SCALE GENOMIC DNA]</scope>
    <source>
        <strain evidence="2">Isolate Musca domestica/United States/Boucias/-</strain>
    </source>
</reference>